<protein>
    <submittedName>
        <fullName evidence="1">Peptidoglycan-binding protein, CsiV</fullName>
    </submittedName>
</protein>
<reference evidence="2" key="1">
    <citation type="submission" date="2016-11" db="EMBL/GenBank/DDBJ databases">
        <authorList>
            <person name="Varghese N."/>
            <person name="Submissions S."/>
        </authorList>
    </citation>
    <scope>NUCLEOTIDE SEQUENCE [LARGE SCALE GENOMIC DNA]</scope>
    <source>
        <strain evidence="2">DSM 21264</strain>
    </source>
</reference>
<name>A0A1M5DV02_VIBGA</name>
<organism evidence="1 2">
    <name type="scientific">Vibrio gazogenes DSM 21264 = NBRC 103151</name>
    <dbReference type="NCBI Taxonomy" id="1123492"/>
    <lineage>
        <taxon>Bacteria</taxon>
        <taxon>Pseudomonadati</taxon>
        <taxon>Pseudomonadota</taxon>
        <taxon>Gammaproteobacteria</taxon>
        <taxon>Vibrionales</taxon>
        <taxon>Vibrionaceae</taxon>
        <taxon>Vibrio</taxon>
    </lineage>
</organism>
<dbReference type="EMBL" id="FQUH01000015">
    <property type="protein sequence ID" value="SHF70642.1"/>
    <property type="molecule type" value="Genomic_DNA"/>
</dbReference>
<sequence length="273" mass="31168">MMKNHLLGRNGVIMNKLIPLLMLLIAMPSWAQRQFDIEVIIFKRIVNAEQTNETWPNVLPPIDYRHTGDLSSQVYLNQKGVTLLPASEYKLDKQEENLKNHAGFQVLLHTAWRQGDESKADAPTFHILAGKDYSSQFHPDGSEITPSTVAQQSPIEDTVEKAVPKPLYELDGKLQVYVQHYLYVDALLDLKEPSVRDIAVEETPVDFSQNTTDADDNVQFGHLQSISPTVTEERFLKSYRLDQKRRMRSGETLYFDHPLMGIILQVRKVPDPS</sequence>
<dbReference type="AlphaFoldDB" id="A0A1M5DV02"/>
<dbReference type="Pfam" id="PF10972">
    <property type="entry name" value="CsiV"/>
    <property type="match status" value="1"/>
</dbReference>
<evidence type="ECO:0000313" key="1">
    <source>
        <dbReference type="EMBL" id="SHF70642.1"/>
    </source>
</evidence>
<gene>
    <name evidence="1" type="ORF">SAMN02745781_02980</name>
</gene>
<proteinExistence type="predicted"/>
<evidence type="ECO:0000313" key="2">
    <source>
        <dbReference type="Proteomes" id="UP000184159"/>
    </source>
</evidence>
<accession>A0A1M5DV02</accession>
<dbReference type="InterPro" id="IPR021241">
    <property type="entry name" value="CsiV"/>
</dbReference>
<dbReference type="Proteomes" id="UP000184159">
    <property type="component" value="Unassembled WGS sequence"/>
</dbReference>
<keyword evidence="2" id="KW-1185">Reference proteome</keyword>